<name>A0A8S9TQR8_PHYIN</name>
<evidence type="ECO:0000256" key="2">
    <source>
        <dbReference type="SAM" id="MobiDB-lite"/>
    </source>
</evidence>
<dbReference type="AlphaFoldDB" id="A0A8S9TQR8"/>
<protein>
    <submittedName>
        <fullName evidence="3">Uncharacterized protein</fullName>
    </submittedName>
</protein>
<dbReference type="Proteomes" id="UP000704712">
    <property type="component" value="Unassembled WGS sequence"/>
</dbReference>
<feature type="region of interest" description="Disordered" evidence="2">
    <location>
        <begin position="178"/>
        <end position="202"/>
    </location>
</feature>
<feature type="compositionally biased region" description="Basic and acidic residues" evidence="2">
    <location>
        <begin position="183"/>
        <end position="194"/>
    </location>
</feature>
<keyword evidence="1" id="KW-0175">Coiled coil</keyword>
<gene>
    <name evidence="3" type="ORF">GN958_ATG21521</name>
</gene>
<evidence type="ECO:0000256" key="1">
    <source>
        <dbReference type="SAM" id="Coils"/>
    </source>
</evidence>
<proteinExistence type="predicted"/>
<evidence type="ECO:0000313" key="4">
    <source>
        <dbReference type="Proteomes" id="UP000704712"/>
    </source>
</evidence>
<evidence type="ECO:0000313" key="3">
    <source>
        <dbReference type="EMBL" id="KAF4129257.1"/>
    </source>
</evidence>
<sequence length="309" mass="35926">MTDAPSLKWTVAEPQTARKRPIITPTSDNYDNWTLEQIKNGITARKLSVRKRAKGQSEEETKRTKGCMFRILNILFYYSFFPSILETGHQLRMDEPDQGGSIFWIDVATAFSTDNGEMWKEVSSNFARAEAGSKISGHNSHYFWEFCNGRADAYYWDRWCEHRQSGREFCAANLYSDDEDDSTKESDGHKSKNENRKKRKGFQPDMVSAFKETVNELLKSESSKTQEDTWVEQELLLQEKRAAQKLVILKTILERNVAAIHELKQLREQYVQQEINADEREKALAVRTDRKLILEEQIDQLALDVLNRL</sequence>
<accession>A0A8S9TQR8</accession>
<organism evidence="3 4">
    <name type="scientific">Phytophthora infestans</name>
    <name type="common">Potato late blight agent</name>
    <name type="synonym">Botrytis infestans</name>
    <dbReference type="NCBI Taxonomy" id="4787"/>
    <lineage>
        <taxon>Eukaryota</taxon>
        <taxon>Sar</taxon>
        <taxon>Stramenopiles</taxon>
        <taxon>Oomycota</taxon>
        <taxon>Peronosporomycetes</taxon>
        <taxon>Peronosporales</taxon>
        <taxon>Peronosporaceae</taxon>
        <taxon>Phytophthora</taxon>
    </lineage>
</organism>
<feature type="coiled-coil region" evidence="1">
    <location>
        <begin position="249"/>
        <end position="283"/>
    </location>
</feature>
<dbReference type="EMBL" id="JAACNO010002976">
    <property type="protein sequence ID" value="KAF4129257.1"/>
    <property type="molecule type" value="Genomic_DNA"/>
</dbReference>
<reference evidence="3" key="1">
    <citation type="submission" date="2020-03" db="EMBL/GenBank/DDBJ databases">
        <title>Hybrid Assembly of Korean Phytophthora infestans isolates.</title>
        <authorList>
            <person name="Prokchorchik M."/>
            <person name="Lee Y."/>
            <person name="Seo J."/>
            <person name="Cho J.-H."/>
            <person name="Park Y.-E."/>
            <person name="Jang D.-C."/>
            <person name="Im J.-S."/>
            <person name="Choi J.-G."/>
            <person name="Park H.-J."/>
            <person name="Lee G.-B."/>
            <person name="Lee Y.-G."/>
            <person name="Hong S.-Y."/>
            <person name="Cho K."/>
            <person name="Sohn K.H."/>
        </authorList>
    </citation>
    <scope>NUCLEOTIDE SEQUENCE</scope>
    <source>
        <strain evidence="3">KR_2_A2</strain>
    </source>
</reference>
<comment type="caution">
    <text evidence="3">The sequence shown here is derived from an EMBL/GenBank/DDBJ whole genome shotgun (WGS) entry which is preliminary data.</text>
</comment>